<keyword evidence="2" id="KW-0810">Translation regulation</keyword>
<dbReference type="Gene3D" id="2.60.40.4380">
    <property type="entry name" value="Translational regulator CsrA"/>
    <property type="match status" value="1"/>
</dbReference>
<dbReference type="Pfam" id="PF02599">
    <property type="entry name" value="CsrA"/>
    <property type="match status" value="1"/>
</dbReference>
<name>A0ABS2SVK6_9BACI</name>
<accession>A0ABS2SVK6</accession>
<protein>
    <submittedName>
        <fullName evidence="4">Carbon storage regulator</fullName>
    </submittedName>
</protein>
<gene>
    <name evidence="4" type="ORF">JOC54_002849</name>
</gene>
<comment type="caution">
    <text evidence="4">The sequence shown here is derived from an EMBL/GenBank/DDBJ whole genome shotgun (WGS) entry which is preliminary data.</text>
</comment>
<evidence type="ECO:0000256" key="3">
    <source>
        <dbReference type="ARBA" id="ARBA00022884"/>
    </source>
</evidence>
<keyword evidence="1" id="KW-0963">Cytoplasm</keyword>
<dbReference type="RefSeq" id="WP_204466795.1">
    <property type="nucleotide sequence ID" value="NZ_JAFBCV010000009.1"/>
</dbReference>
<keyword evidence="3" id="KW-0694">RNA-binding</keyword>
<dbReference type="PANTHER" id="PTHR34984">
    <property type="entry name" value="CARBON STORAGE REGULATOR"/>
    <property type="match status" value="1"/>
</dbReference>
<keyword evidence="5" id="KW-1185">Reference proteome</keyword>
<reference evidence="4" key="1">
    <citation type="submission" date="2021-01" db="EMBL/GenBank/DDBJ databases">
        <title>Genomic Encyclopedia of Type Strains, Phase IV (KMG-IV): sequencing the most valuable type-strain genomes for metagenomic binning, comparative biology and taxonomic classification.</title>
        <authorList>
            <person name="Goeker M."/>
        </authorList>
    </citation>
    <scope>NUCLEOTIDE SEQUENCE</scope>
    <source>
        <strain evidence="4">DSM 21943</strain>
    </source>
</reference>
<evidence type="ECO:0000313" key="4">
    <source>
        <dbReference type="EMBL" id="MBM7839569.1"/>
    </source>
</evidence>
<evidence type="ECO:0000256" key="2">
    <source>
        <dbReference type="ARBA" id="ARBA00022845"/>
    </source>
</evidence>
<evidence type="ECO:0000313" key="5">
    <source>
        <dbReference type="Proteomes" id="UP001179280"/>
    </source>
</evidence>
<dbReference type="EMBL" id="JAFBCV010000009">
    <property type="protein sequence ID" value="MBM7839569.1"/>
    <property type="molecule type" value="Genomic_DNA"/>
</dbReference>
<dbReference type="Proteomes" id="UP001179280">
    <property type="component" value="Unassembled WGS sequence"/>
</dbReference>
<proteinExistence type="predicted"/>
<dbReference type="PANTHER" id="PTHR34984:SF1">
    <property type="entry name" value="CARBON STORAGE REGULATOR"/>
    <property type="match status" value="1"/>
</dbReference>
<dbReference type="InterPro" id="IPR003751">
    <property type="entry name" value="CsrA"/>
</dbReference>
<organism evidence="4 5">
    <name type="scientific">Shouchella xiaoxiensis</name>
    <dbReference type="NCBI Taxonomy" id="766895"/>
    <lineage>
        <taxon>Bacteria</taxon>
        <taxon>Bacillati</taxon>
        <taxon>Bacillota</taxon>
        <taxon>Bacilli</taxon>
        <taxon>Bacillales</taxon>
        <taxon>Bacillaceae</taxon>
        <taxon>Shouchella</taxon>
    </lineage>
</organism>
<evidence type="ECO:0000256" key="1">
    <source>
        <dbReference type="ARBA" id="ARBA00022490"/>
    </source>
</evidence>
<dbReference type="SUPFAM" id="SSF117130">
    <property type="entry name" value="CsrA-like"/>
    <property type="match status" value="1"/>
</dbReference>
<sequence length="69" mass="7828">MNSKKYELATRKTKGLALMRKEDQGILIGDDIRITITEVNGAQVKVLVDAPKQVSVQRLELVLEEFEKE</sequence>
<dbReference type="InterPro" id="IPR036107">
    <property type="entry name" value="CsrA_sf"/>
</dbReference>